<evidence type="ECO:0008006" key="3">
    <source>
        <dbReference type="Google" id="ProtNLM"/>
    </source>
</evidence>
<dbReference type="EMBL" id="FQXB01000007">
    <property type="protein sequence ID" value="SHH43546.1"/>
    <property type="molecule type" value="Genomic_DNA"/>
</dbReference>
<protein>
    <recommendedName>
        <fullName evidence="3">DUF2200 domain-containing protein</fullName>
    </recommendedName>
</protein>
<name>A0A1M5SYJ9_9RHOB</name>
<organism evidence="1 2">
    <name type="scientific">Cognatiyoonia sediminum</name>
    <dbReference type="NCBI Taxonomy" id="1508389"/>
    <lineage>
        <taxon>Bacteria</taxon>
        <taxon>Pseudomonadati</taxon>
        <taxon>Pseudomonadota</taxon>
        <taxon>Alphaproteobacteria</taxon>
        <taxon>Rhodobacterales</taxon>
        <taxon>Paracoccaceae</taxon>
        <taxon>Cognatiyoonia</taxon>
    </lineage>
</organism>
<reference evidence="1 2" key="1">
    <citation type="submission" date="2016-11" db="EMBL/GenBank/DDBJ databases">
        <authorList>
            <person name="Jaros S."/>
            <person name="Januszkiewicz K."/>
            <person name="Wedrychowicz H."/>
        </authorList>
    </citation>
    <scope>NUCLEOTIDE SEQUENCE [LARGE SCALE GENOMIC DNA]</scope>
    <source>
        <strain evidence="1 2">DSM 28715</strain>
    </source>
</reference>
<dbReference type="AlphaFoldDB" id="A0A1M5SYJ9"/>
<sequence length="122" mass="14065">MLPSKGKLMSHKLFKMSFASVYPHYVTKAEKKDRTKAQLDELITWLTGYDDAGLAEALEDQRDFEAFFAQAPAMNPNRRLITGVVCGIRVEEIEDPLMQEIRYLDKLVDELARGKKFENILR</sequence>
<dbReference type="PIRSF" id="PIRSF033199">
    <property type="entry name" value="UCP033199"/>
    <property type="match status" value="1"/>
</dbReference>
<dbReference type="Gene3D" id="1.10.8.290">
    <property type="entry name" value="uncharacterized protein sp1917 domain"/>
    <property type="match status" value="1"/>
</dbReference>
<accession>A0A1M5SYJ9</accession>
<dbReference type="Pfam" id="PF09966">
    <property type="entry name" value="DUF2200"/>
    <property type="match status" value="1"/>
</dbReference>
<evidence type="ECO:0000313" key="1">
    <source>
        <dbReference type="EMBL" id="SHH43546.1"/>
    </source>
</evidence>
<gene>
    <name evidence="1" type="ORF">SAMN05444003_3193</name>
</gene>
<evidence type="ECO:0000313" key="2">
    <source>
        <dbReference type="Proteomes" id="UP000184074"/>
    </source>
</evidence>
<proteinExistence type="predicted"/>
<keyword evidence="2" id="KW-1185">Reference proteome</keyword>
<dbReference type="Proteomes" id="UP000184074">
    <property type="component" value="Unassembled WGS sequence"/>
</dbReference>
<dbReference type="InterPro" id="IPR014580">
    <property type="entry name" value="UCP033199"/>
</dbReference>
<dbReference type="STRING" id="1508389.SAMN05444003_3193"/>
<dbReference type="InterPro" id="IPR023204">
    <property type="entry name" value="SP1917_dom_sf"/>
</dbReference>